<gene>
    <name evidence="3" type="ORF">D7V21_03700</name>
</gene>
<sequence length="328" mass="37956">MRDTSLDKAKGLLIFLVVFGHILERFIGWNDLSGILLTFIYSFHMPAFILISGLFFKNHKLFEKTLFFIVLAVSFQLLYLGFNLIFIDHQNWLGWVIKPYWILWYLWGMVAWSLLTSLLIKSRYPLLIAILASLGIGLSPFNNYLFSIGRIFVFLPFFVIGAIYGKSFLNTFQKSSYWLWITSASLMILIIALAFLQPNHYWLYGSLSYQQLQMNPLNGIVTRLMLFFLAICGIISLLACASKLPEFFRALGEQTLAIYLLHGFFIIAFSHFAFIATTHPVLNIMCCLVISSMLCIILKARFLSRIIQKNAMNLTQLLLKPIHYFYKR</sequence>
<evidence type="ECO:0000256" key="1">
    <source>
        <dbReference type="SAM" id="Phobius"/>
    </source>
</evidence>
<dbReference type="RefSeq" id="WP_120369186.1">
    <property type="nucleotide sequence ID" value="NZ_RAXU01000003.1"/>
</dbReference>
<feature type="transmembrane region" description="Helical" evidence="1">
    <location>
        <begin position="256"/>
        <end position="275"/>
    </location>
</feature>
<dbReference type="PANTHER" id="PTHR37312">
    <property type="entry name" value="MEMBRANE-BOUND ACYLTRANSFERASE YKRP-RELATED"/>
    <property type="match status" value="1"/>
</dbReference>
<accession>A0A3A8EPJ4</accession>
<evidence type="ECO:0000313" key="3">
    <source>
        <dbReference type="EMBL" id="RKG35416.1"/>
    </source>
</evidence>
<organism evidence="3 4">
    <name type="scientific">Acinetobacter guerrae</name>
    <dbReference type="NCBI Taxonomy" id="1843371"/>
    <lineage>
        <taxon>Bacteria</taxon>
        <taxon>Pseudomonadati</taxon>
        <taxon>Pseudomonadota</taxon>
        <taxon>Gammaproteobacteria</taxon>
        <taxon>Moraxellales</taxon>
        <taxon>Moraxellaceae</taxon>
        <taxon>Acinetobacter</taxon>
    </lineage>
</organism>
<feature type="transmembrane region" description="Helical" evidence="1">
    <location>
        <begin position="35"/>
        <end position="56"/>
    </location>
</feature>
<evidence type="ECO:0000259" key="2">
    <source>
        <dbReference type="Pfam" id="PF01757"/>
    </source>
</evidence>
<name>A0A3A8EPJ4_9GAMM</name>
<keyword evidence="1" id="KW-0472">Membrane</keyword>
<comment type="caution">
    <text evidence="3">The sequence shown here is derived from an EMBL/GenBank/DDBJ whole genome shotgun (WGS) entry which is preliminary data.</text>
</comment>
<keyword evidence="1" id="KW-0812">Transmembrane</keyword>
<dbReference type="InterPro" id="IPR052734">
    <property type="entry name" value="Nod_factor_acetyltransferase"/>
</dbReference>
<feature type="transmembrane region" description="Helical" evidence="1">
    <location>
        <begin position="99"/>
        <end position="119"/>
    </location>
</feature>
<feature type="transmembrane region" description="Helical" evidence="1">
    <location>
        <begin position="12"/>
        <end position="29"/>
    </location>
</feature>
<dbReference type="InterPro" id="IPR002656">
    <property type="entry name" value="Acyl_transf_3_dom"/>
</dbReference>
<feature type="transmembrane region" description="Helical" evidence="1">
    <location>
        <begin position="177"/>
        <end position="196"/>
    </location>
</feature>
<feature type="transmembrane region" description="Helical" evidence="1">
    <location>
        <begin position="224"/>
        <end position="244"/>
    </location>
</feature>
<protein>
    <recommendedName>
        <fullName evidence="2">Acyltransferase 3 domain-containing protein</fullName>
    </recommendedName>
</protein>
<dbReference type="Pfam" id="PF01757">
    <property type="entry name" value="Acyl_transf_3"/>
    <property type="match status" value="1"/>
</dbReference>
<evidence type="ECO:0000313" key="4">
    <source>
        <dbReference type="Proteomes" id="UP000269001"/>
    </source>
</evidence>
<proteinExistence type="predicted"/>
<feature type="transmembrane region" description="Helical" evidence="1">
    <location>
        <begin position="147"/>
        <end position="165"/>
    </location>
</feature>
<dbReference type="PANTHER" id="PTHR37312:SF1">
    <property type="entry name" value="MEMBRANE-BOUND ACYLTRANSFERASE YKRP-RELATED"/>
    <property type="match status" value="1"/>
</dbReference>
<reference evidence="3 4" key="1">
    <citation type="submission" date="2018-09" db="EMBL/GenBank/DDBJ databases">
        <title>The draft genome of Acinetobacter spp. strains.</title>
        <authorList>
            <person name="Qin J."/>
            <person name="Feng Y."/>
            <person name="Zong Z."/>
        </authorList>
    </citation>
    <scope>NUCLEOTIDE SEQUENCE [LARGE SCALE GENOMIC DNA]</scope>
    <source>
        <strain evidence="3 4">WCHAc060096</strain>
    </source>
</reference>
<dbReference type="Proteomes" id="UP000269001">
    <property type="component" value="Unassembled WGS sequence"/>
</dbReference>
<feature type="transmembrane region" description="Helical" evidence="1">
    <location>
        <begin position="124"/>
        <end position="141"/>
    </location>
</feature>
<dbReference type="GO" id="GO:0016747">
    <property type="term" value="F:acyltransferase activity, transferring groups other than amino-acyl groups"/>
    <property type="evidence" value="ECO:0007669"/>
    <property type="project" value="InterPro"/>
</dbReference>
<dbReference type="EMBL" id="RAXU01000003">
    <property type="protein sequence ID" value="RKG35416.1"/>
    <property type="molecule type" value="Genomic_DNA"/>
</dbReference>
<dbReference type="AlphaFoldDB" id="A0A3A8EPJ4"/>
<keyword evidence="4" id="KW-1185">Reference proteome</keyword>
<feature type="domain" description="Acyltransferase 3" evidence="2">
    <location>
        <begin position="5"/>
        <end position="298"/>
    </location>
</feature>
<feature type="transmembrane region" description="Helical" evidence="1">
    <location>
        <begin position="65"/>
        <end position="87"/>
    </location>
</feature>
<keyword evidence="1" id="KW-1133">Transmembrane helix</keyword>
<feature type="transmembrane region" description="Helical" evidence="1">
    <location>
        <begin position="281"/>
        <end position="302"/>
    </location>
</feature>